<organism evidence="7">
    <name type="scientific">marine metagenome</name>
    <dbReference type="NCBI Taxonomy" id="408172"/>
    <lineage>
        <taxon>unclassified sequences</taxon>
        <taxon>metagenomes</taxon>
        <taxon>ecological metagenomes</taxon>
    </lineage>
</organism>
<dbReference type="InterPro" id="IPR013155">
    <property type="entry name" value="M/V/L/I-tRNA-synth_anticd-bd"/>
</dbReference>
<keyword evidence="5" id="KW-0030">Aminoacyl-tRNA synthetase</keyword>
<evidence type="ECO:0000256" key="3">
    <source>
        <dbReference type="ARBA" id="ARBA00022840"/>
    </source>
</evidence>
<evidence type="ECO:0000256" key="4">
    <source>
        <dbReference type="ARBA" id="ARBA00022917"/>
    </source>
</evidence>
<dbReference type="GO" id="GO:0004812">
    <property type="term" value="F:aminoacyl-tRNA ligase activity"/>
    <property type="evidence" value="ECO:0007669"/>
    <property type="project" value="UniProtKB-KW"/>
</dbReference>
<protein>
    <recommendedName>
        <fullName evidence="6">Methionyl/Valyl/Leucyl/Isoleucyl-tRNA synthetase anticodon-binding domain-containing protein</fullName>
    </recommendedName>
</protein>
<feature type="non-terminal residue" evidence="7">
    <location>
        <position position="1"/>
    </location>
</feature>
<keyword evidence="4" id="KW-0648">Protein biosynthesis</keyword>
<dbReference type="SUPFAM" id="SSF47323">
    <property type="entry name" value="Anticodon-binding domain of a subclass of class I aminoacyl-tRNA synthetases"/>
    <property type="match status" value="1"/>
</dbReference>
<evidence type="ECO:0000256" key="1">
    <source>
        <dbReference type="ARBA" id="ARBA00022598"/>
    </source>
</evidence>
<dbReference type="GO" id="GO:0006418">
    <property type="term" value="P:tRNA aminoacylation for protein translation"/>
    <property type="evidence" value="ECO:0007669"/>
    <property type="project" value="InterPro"/>
</dbReference>
<dbReference type="Gene3D" id="1.10.730.10">
    <property type="entry name" value="Isoleucyl-tRNA Synthetase, Domain 1"/>
    <property type="match status" value="1"/>
</dbReference>
<keyword evidence="1" id="KW-0436">Ligase</keyword>
<sequence length="140" mass="15377">NATSAQHALRLALQTLLKLFAPFLPFVTEEVWSWWREGSIHQQDWPSSEDLLATSDSFGDQEIAVVAAQVIAEIRKKKTEAKCSLATPVKNCTVVDTSERLNLLRLALDDVSAAAKAENINLVTGEKFGVEVLLVEVEGD</sequence>
<dbReference type="Pfam" id="PF08264">
    <property type="entry name" value="Anticodon_1"/>
    <property type="match status" value="1"/>
</dbReference>
<dbReference type="GO" id="GO:0005524">
    <property type="term" value="F:ATP binding"/>
    <property type="evidence" value="ECO:0007669"/>
    <property type="project" value="UniProtKB-KW"/>
</dbReference>
<evidence type="ECO:0000256" key="2">
    <source>
        <dbReference type="ARBA" id="ARBA00022741"/>
    </source>
</evidence>
<dbReference type="AlphaFoldDB" id="A0A382PSB2"/>
<evidence type="ECO:0000256" key="5">
    <source>
        <dbReference type="ARBA" id="ARBA00023146"/>
    </source>
</evidence>
<dbReference type="EMBL" id="UINC01109017">
    <property type="protein sequence ID" value="SVC75555.1"/>
    <property type="molecule type" value="Genomic_DNA"/>
</dbReference>
<evidence type="ECO:0000259" key="6">
    <source>
        <dbReference type="Pfam" id="PF08264"/>
    </source>
</evidence>
<keyword evidence="3" id="KW-0067">ATP-binding</keyword>
<gene>
    <name evidence="7" type="ORF">METZ01_LOCUS328409</name>
</gene>
<reference evidence="7" key="1">
    <citation type="submission" date="2018-05" db="EMBL/GenBank/DDBJ databases">
        <authorList>
            <person name="Lanie J.A."/>
            <person name="Ng W.-L."/>
            <person name="Kazmierczak K.M."/>
            <person name="Andrzejewski T.M."/>
            <person name="Davidsen T.M."/>
            <person name="Wayne K.J."/>
            <person name="Tettelin H."/>
            <person name="Glass J.I."/>
            <person name="Rusch D."/>
            <person name="Podicherti R."/>
            <person name="Tsui H.-C.T."/>
            <person name="Winkler M.E."/>
        </authorList>
    </citation>
    <scope>NUCLEOTIDE SEQUENCE</scope>
</reference>
<keyword evidence="2" id="KW-0547">Nucleotide-binding</keyword>
<accession>A0A382PSB2</accession>
<name>A0A382PSB2_9ZZZZ</name>
<dbReference type="InterPro" id="IPR009080">
    <property type="entry name" value="tRNAsynth_Ia_anticodon-bd"/>
</dbReference>
<feature type="domain" description="Methionyl/Valyl/Leucyl/Isoleucyl-tRNA synthetase anticodon-binding" evidence="6">
    <location>
        <begin position="5"/>
        <end position="90"/>
    </location>
</feature>
<proteinExistence type="predicted"/>
<evidence type="ECO:0000313" key="7">
    <source>
        <dbReference type="EMBL" id="SVC75555.1"/>
    </source>
</evidence>